<dbReference type="RefSeq" id="XP_002491605.1">
    <property type="nucleotide sequence ID" value="XM_002491560.1"/>
</dbReference>
<dbReference type="Pfam" id="PF10214">
    <property type="entry name" value="Rrn6_beta-prop"/>
    <property type="match status" value="1"/>
</dbReference>
<organism evidence="3 4">
    <name type="scientific">Komagataella phaffii (strain GS115 / ATCC 20864)</name>
    <name type="common">Yeast</name>
    <name type="synonym">Pichia pastoris</name>
    <dbReference type="NCBI Taxonomy" id="644223"/>
    <lineage>
        <taxon>Eukaryota</taxon>
        <taxon>Fungi</taxon>
        <taxon>Dikarya</taxon>
        <taxon>Ascomycota</taxon>
        <taxon>Saccharomycotina</taxon>
        <taxon>Pichiomycetes</taxon>
        <taxon>Pichiales</taxon>
        <taxon>Pichiaceae</taxon>
        <taxon>Komagataella</taxon>
    </lineage>
</organism>
<keyword evidence="4" id="KW-1185">Reference proteome</keyword>
<dbReference type="KEGG" id="ppa:PAS_chr2-1_0678"/>
<dbReference type="GO" id="GO:0001179">
    <property type="term" value="F:RNA polymerase I general transcription initiation factor binding"/>
    <property type="evidence" value="ECO:0007669"/>
    <property type="project" value="TreeGrafter"/>
</dbReference>
<evidence type="ECO:0000313" key="3">
    <source>
        <dbReference type="EMBL" id="CAY69325.1"/>
    </source>
</evidence>
<dbReference type="InterPro" id="IPR048535">
    <property type="entry name" value="RRN6_beta-prop"/>
</dbReference>
<protein>
    <submittedName>
        <fullName evidence="3">Protein involved in the transcription of 35S rRNA genes by RNA polymerase I</fullName>
    </submittedName>
</protein>
<dbReference type="GO" id="GO:0042790">
    <property type="term" value="P:nucleolar large rRNA transcription by RNA polymerase I"/>
    <property type="evidence" value="ECO:0007669"/>
    <property type="project" value="TreeGrafter"/>
</dbReference>
<dbReference type="InParanoid" id="C4R1F1"/>
<gene>
    <name evidence="3" type="ordered locus">PAS_chr2-1_0678</name>
</gene>
<accession>C4R1F1</accession>
<dbReference type="AlphaFoldDB" id="C4R1F1"/>
<dbReference type="FunCoup" id="C4R1F1">
    <property type="interactions" value="19"/>
</dbReference>
<evidence type="ECO:0000256" key="1">
    <source>
        <dbReference type="SAM" id="MobiDB-lite"/>
    </source>
</evidence>
<sequence>MFFPHKQTGVQLTYGVDAIQYDPTNKTKLWDFGCLRDQKLHLYKIDGSTIRPKQMATKPYNIKGRKKVLDQLHNDIYIPDTIVYNLDSESAVFNSTSRFDPTISDLVAPTRFESSNRNEVVAHVSGSSSSVLIVSQIAYEAAVLVESLGSNPQLEHFTKLPILTNLTTLDFISPIKQISWARLKDADGKVFPILSVRTVRSVQLMEIHNTKDLSIICHFDSSEYFEGDLSDFAFNRKNNKQFSIMDNDGNLKCFELSNSILTEKGGCTIYDPMELSNYKQSLFVDDKSLFIWCRSSLYHYNFKTMTCIVELTSWSKLLFVEHAEGYLFVLTTKELIVVDSFTFERLFSWKHYLRDHDMSLKLHLYQVDGRFMCFLYSGCHSVVEILQLGFTKSSHQFHLLNDPQYITLESSDSVRSLSVLKIPQENNDSNKSHQLTIFIIFYVNLNNEFAFALFSPTPDLKMEDDEQLEVLPYLSQSELNSRTSKSPLSLSEVNRIFENCLPSFGDVNSVHIIQDYAYALGEYLDSFVKSNNDSRLKCLGKVIPQPKYIDDFEELDSMINQLYFHFENSNLLFDISNTSMLKPIFGPSFQYSMTSVQHFIKCLWTLPPEASKEVSQPFVETCNKITQFVGLNMILVRNIGAEDTIPDLSLESWEDLVSDWDNEYDNSLKTSKQQKINPKKAFTPVQSQIPTINLSQKQKNKNTNSQLSFSQLTQKPHSQTQSQVNSQRASSQSQQAKKRKKRLGGFA</sequence>
<dbReference type="EMBL" id="FN392320">
    <property type="protein sequence ID" value="CAY69325.1"/>
    <property type="molecule type" value="Genomic_DNA"/>
</dbReference>
<feature type="region of interest" description="Disordered" evidence="1">
    <location>
        <begin position="695"/>
        <end position="747"/>
    </location>
</feature>
<dbReference type="HOGENOM" id="CLU_358617_0_0_1"/>
<proteinExistence type="predicted"/>
<dbReference type="STRING" id="644223.C4R1F1"/>
<name>C4R1F1_KOMPG</name>
<dbReference type="InterPro" id="IPR019350">
    <property type="entry name" value="RNA_pol_I-sp_TIF_RRN6-like"/>
</dbReference>
<feature type="compositionally biased region" description="Basic residues" evidence="1">
    <location>
        <begin position="736"/>
        <end position="747"/>
    </location>
</feature>
<evidence type="ECO:0000313" key="4">
    <source>
        <dbReference type="Proteomes" id="UP000000314"/>
    </source>
</evidence>
<dbReference type="GO" id="GO:0001163">
    <property type="term" value="F:RNA polymerase I transcription regulatory region sequence-specific DNA binding"/>
    <property type="evidence" value="ECO:0007669"/>
    <property type="project" value="TreeGrafter"/>
</dbReference>
<dbReference type="OrthoDB" id="4090074at2759"/>
<dbReference type="GO" id="GO:0070860">
    <property type="term" value="C:RNA polymerase I core factor complex"/>
    <property type="evidence" value="ECO:0007669"/>
    <property type="project" value="TreeGrafter"/>
</dbReference>
<evidence type="ECO:0000259" key="2">
    <source>
        <dbReference type="Pfam" id="PF10214"/>
    </source>
</evidence>
<feature type="compositionally biased region" description="Low complexity" evidence="1">
    <location>
        <begin position="726"/>
        <end position="735"/>
    </location>
</feature>
<feature type="domain" description="RRN6 beta-propeller" evidence="2">
    <location>
        <begin position="100"/>
        <end position="407"/>
    </location>
</feature>
<reference evidence="3 4" key="1">
    <citation type="journal article" date="2009" name="Nat. Biotechnol.">
        <title>Genome sequence of the recombinant protein production host Pichia pastoris.</title>
        <authorList>
            <person name="De Schutter K."/>
            <person name="Lin Y.C."/>
            <person name="Tiels P."/>
            <person name="Van Hecke A."/>
            <person name="Glinka S."/>
            <person name="Weber-Lehmann J."/>
            <person name="Rouze P."/>
            <person name="Van de Peer Y."/>
            <person name="Callewaert N."/>
        </authorList>
    </citation>
    <scope>NUCLEOTIDE SEQUENCE [LARGE SCALE GENOMIC DNA]</scope>
    <source>
        <strain evidence="4">GS115 / ATCC 20864</strain>
    </source>
</reference>
<dbReference type="Proteomes" id="UP000000314">
    <property type="component" value="Chromosome 2"/>
</dbReference>
<dbReference type="GeneID" id="8199291"/>
<dbReference type="PANTHER" id="PTHR28221:SF2">
    <property type="entry name" value="RNA POLYMERASE I-SPECIFIC TRANSCRIPTION INITIATION FACTOR RRN6"/>
    <property type="match status" value="1"/>
</dbReference>
<dbReference type="eggNOG" id="ENOG502QRAW">
    <property type="taxonomic scope" value="Eukaryota"/>
</dbReference>
<dbReference type="PANTHER" id="PTHR28221">
    <property type="entry name" value="RNA POLYMERASE I-SPECIFIC TRANSCRIPTION INITIATION FACTOR RRN6"/>
    <property type="match status" value="1"/>
</dbReference>
<feature type="compositionally biased region" description="Polar residues" evidence="1">
    <location>
        <begin position="695"/>
        <end position="725"/>
    </location>
</feature>